<feature type="transmembrane region" description="Helical" evidence="8">
    <location>
        <begin position="285"/>
        <end position="304"/>
    </location>
</feature>
<feature type="compositionally biased region" description="Low complexity" evidence="7">
    <location>
        <begin position="631"/>
        <end position="644"/>
    </location>
</feature>
<accession>A0A1U9QWJ8</accession>
<dbReference type="AlphaFoldDB" id="A0A1U9QWJ8"/>
<evidence type="ECO:0000256" key="2">
    <source>
        <dbReference type="ARBA" id="ARBA00022692"/>
    </source>
</evidence>
<evidence type="ECO:0000256" key="7">
    <source>
        <dbReference type="SAM" id="MobiDB-lite"/>
    </source>
</evidence>
<evidence type="ECO:0000259" key="10">
    <source>
        <dbReference type="PROSITE" id="PS50929"/>
    </source>
</evidence>
<feature type="transmembrane region" description="Helical" evidence="8">
    <location>
        <begin position="255"/>
        <end position="273"/>
    </location>
</feature>
<dbReference type="PANTHER" id="PTHR43394:SF1">
    <property type="entry name" value="ATP-BINDING CASSETTE SUB-FAMILY B MEMBER 10, MITOCHONDRIAL"/>
    <property type="match status" value="1"/>
</dbReference>
<dbReference type="SUPFAM" id="SSF90123">
    <property type="entry name" value="ABC transporter transmembrane region"/>
    <property type="match status" value="1"/>
</dbReference>
<keyword evidence="6 8" id="KW-0472">Membrane</keyword>
<evidence type="ECO:0000256" key="4">
    <source>
        <dbReference type="ARBA" id="ARBA00022840"/>
    </source>
</evidence>
<feature type="transmembrane region" description="Helical" evidence="8">
    <location>
        <begin position="163"/>
        <end position="184"/>
    </location>
</feature>
<feature type="region of interest" description="Disordered" evidence="7">
    <location>
        <begin position="579"/>
        <end position="644"/>
    </location>
</feature>
<dbReference type="InterPro" id="IPR039421">
    <property type="entry name" value="Type_1_exporter"/>
</dbReference>
<dbReference type="RefSeq" id="WP_078077256.1">
    <property type="nucleotide sequence ID" value="NZ_CP018047.1"/>
</dbReference>
<evidence type="ECO:0000313" key="11">
    <source>
        <dbReference type="EMBL" id="AQU68638.1"/>
    </source>
</evidence>
<dbReference type="KEGG" id="snw:BBN63_22965"/>
<dbReference type="GO" id="GO:0016887">
    <property type="term" value="F:ATP hydrolysis activity"/>
    <property type="evidence" value="ECO:0007669"/>
    <property type="project" value="InterPro"/>
</dbReference>
<dbReference type="PANTHER" id="PTHR43394">
    <property type="entry name" value="ATP-DEPENDENT PERMEASE MDL1, MITOCHONDRIAL"/>
    <property type="match status" value="1"/>
</dbReference>
<dbReference type="OrthoDB" id="9806127at2"/>
<evidence type="ECO:0000256" key="8">
    <source>
        <dbReference type="SAM" id="Phobius"/>
    </source>
</evidence>
<keyword evidence="3" id="KW-0547">Nucleotide-binding</keyword>
<keyword evidence="5 8" id="KW-1133">Transmembrane helix</keyword>
<evidence type="ECO:0000256" key="5">
    <source>
        <dbReference type="ARBA" id="ARBA00022989"/>
    </source>
</evidence>
<evidence type="ECO:0000256" key="3">
    <source>
        <dbReference type="ARBA" id="ARBA00022741"/>
    </source>
</evidence>
<dbReference type="GO" id="GO:0005524">
    <property type="term" value="F:ATP binding"/>
    <property type="evidence" value="ECO:0007669"/>
    <property type="project" value="UniProtKB-KW"/>
</dbReference>
<feature type="domain" description="ABC transporter" evidence="9">
    <location>
        <begin position="342"/>
        <end position="575"/>
    </location>
</feature>
<organism evidence="11 12">
    <name type="scientific">Streptomyces niveus</name>
    <name type="common">Streptomyces spheroides</name>
    <dbReference type="NCBI Taxonomy" id="193462"/>
    <lineage>
        <taxon>Bacteria</taxon>
        <taxon>Bacillati</taxon>
        <taxon>Actinomycetota</taxon>
        <taxon>Actinomycetes</taxon>
        <taxon>Kitasatosporales</taxon>
        <taxon>Streptomycetaceae</taxon>
        <taxon>Streptomyces</taxon>
    </lineage>
</organism>
<evidence type="ECO:0008006" key="13">
    <source>
        <dbReference type="Google" id="ProtNLM"/>
    </source>
</evidence>
<dbReference type="Gene3D" id="1.20.1560.10">
    <property type="entry name" value="ABC transporter type 1, transmembrane domain"/>
    <property type="match status" value="1"/>
</dbReference>
<protein>
    <recommendedName>
        <fullName evidence="13">ABC transporter ATP-binding protein</fullName>
    </recommendedName>
</protein>
<feature type="transmembrane region" description="Helical" evidence="8">
    <location>
        <begin position="135"/>
        <end position="157"/>
    </location>
</feature>
<dbReference type="CDD" id="cd18551">
    <property type="entry name" value="ABC_6TM_LmrA_like"/>
    <property type="match status" value="1"/>
</dbReference>
<feature type="domain" description="ABC transmembrane type-1" evidence="10">
    <location>
        <begin position="29"/>
        <end position="308"/>
    </location>
</feature>
<dbReference type="GO" id="GO:0015421">
    <property type="term" value="F:ABC-type oligopeptide transporter activity"/>
    <property type="evidence" value="ECO:0007669"/>
    <property type="project" value="TreeGrafter"/>
</dbReference>
<comment type="subcellular location">
    <subcellularLocation>
        <location evidence="1">Cell membrane</location>
        <topology evidence="1">Multi-pass membrane protein</topology>
    </subcellularLocation>
</comment>
<feature type="compositionally biased region" description="Low complexity" evidence="7">
    <location>
        <begin position="603"/>
        <end position="621"/>
    </location>
</feature>
<dbReference type="Gene3D" id="3.40.50.300">
    <property type="entry name" value="P-loop containing nucleotide triphosphate hydrolases"/>
    <property type="match status" value="1"/>
</dbReference>
<evidence type="ECO:0000313" key="12">
    <source>
        <dbReference type="Proteomes" id="UP000189677"/>
    </source>
</evidence>
<keyword evidence="4" id="KW-0067">ATP-binding</keyword>
<evidence type="ECO:0000256" key="6">
    <source>
        <dbReference type="ARBA" id="ARBA00023136"/>
    </source>
</evidence>
<dbReference type="Pfam" id="PF00005">
    <property type="entry name" value="ABC_tran"/>
    <property type="match status" value="1"/>
</dbReference>
<dbReference type="PROSITE" id="PS50929">
    <property type="entry name" value="ABC_TM1F"/>
    <property type="match status" value="1"/>
</dbReference>
<evidence type="ECO:0000256" key="1">
    <source>
        <dbReference type="ARBA" id="ARBA00004651"/>
    </source>
</evidence>
<name>A0A1U9QWJ8_STRNV</name>
<dbReference type="GO" id="GO:0005886">
    <property type="term" value="C:plasma membrane"/>
    <property type="evidence" value="ECO:0007669"/>
    <property type="project" value="UniProtKB-SubCell"/>
</dbReference>
<dbReference type="InterPro" id="IPR003593">
    <property type="entry name" value="AAA+_ATPase"/>
</dbReference>
<dbReference type="EMBL" id="CP018047">
    <property type="protein sequence ID" value="AQU68638.1"/>
    <property type="molecule type" value="Genomic_DNA"/>
</dbReference>
<evidence type="ECO:0000259" key="9">
    <source>
        <dbReference type="PROSITE" id="PS50893"/>
    </source>
</evidence>
<dbReference type="InterPro" id="IPR003439">
    <property type="entry name" value="ABC_transporter-like_ATP-bd"/>
</dbReference>
<keyword evidence="2 8" id="KW-0812">Transmembrane</keyword>
<dbReference type="SMART" id="SM00382">
    <property type="entry name" value="AAA"/>
    <property type="match status" value="1"/>
</dbReference>
<dbReference type="InterPro" id="IPR027417">
    <property type="entry name" value="P-loop_NTPase"/>
</dbReference>
<dbReference type="Pfam" id="PF00664">
    <property type="entry name" value="ABC_membrane"/>
    <property type="match status" value="1"/>
</dbReference>
<reference evidence="11 12" key="1">
    <citation type="submission" date="2016-11" db="EMBL/GenBank/DDBJ databases">
        <title>Complete genome sequence of Streptomyces niveus SCSIO 3406.</title>
        <authorList>
            <person name="Zhu Q."/>
            <person name="Cheng W."/>
            <person name="Song Y."/>
            <person name="Li Q."/>
            <person name="Ju J."/>
        </authorList>
    </citation>
    <scope>NUCLEOTIDE SEQUENCE [LARGE SCALE GENOMIC DNA]</scope>
    <source>
        <strain evidence="11 12">SCSIO 3406</strain>
    </source>
</reference>
<proteinExistence type="predicted"/>
<dbReference type="SUPFAM" id="SSF52540">
    <property type="entry name" value="P-loop containing nucleoside triphosphate hydrolases"/>
    <property type="match status" value="1"/>
</dbReference>
<feature type="transmembrane region" description="Helical" evidence="8">
    <location>
        <begin position="67"/>
        <end position="88"/>
    </location>
</feature>
<dbReference type="InterPro" id="IPR011527">
    <property type="entry name" value="ABC1_TM_dom"/>
</dbReference>
<feature type="transmembrane region" description="Helical" evidence="8">
    <location>
        <begin position="26"/>
        <end position="47"/>
    </location>
</feature>
<keyword evidence="12" id="KW-1185">Reference proteome</keyword>
<dbReference type="Proteomes" id="UP000189677">
    <property type="component" value="Chromosome"/>
</dbReference>
<sequence length="644" mass="67390">MAKTEPRPADTDELRVFAQLLEGRKLAVAGAVVMSMLSAVATLMLPLQVRDLVMALGQDERPIRPMLAMAGLALGAGLASAIGSYLLARAGEALVSEARFRIAAHILTLPLRRVRREGAGNLVARASSDSSQLRSVVDVGVAQIPSSLFLAVGTLIAMGLLDWVLLLVVLATFTVAGLGIFACVRAIRSGVERQQNAIGAMSQQMTAAVLSLPTVKAFLAERQVASSLGDSVDEARRAAVSVARVSSLVGPTMQFGQQLSIVAVMVVSGARLASGDLNIGEFAAFIVYLLQLVSPLTLLVSGFARMQAGLAARGRLNSVLMIPSEDPGSATAVEPSPTAPAVEFDRVTYVDGGRTIIHEASFAAPARGLTAVVGPSGAGKTTLLGLTERFLLPESGRISVCGLPVEQWPLKQLRGEINYVDQSFTLVEGTVRQNLQLGRDGGVPDAELWRALDTLGLRAAVEALPDGLDTELGRAEDLSGGQRQRLAAARVLLRDTRIVLFDEPTSQLDSENEERLRALMRELAAERAVIAVAHRISTVQDADLIVVVDEGHIVDRGTHEELLTRSPLYQELVHGQTLRGGEARRAESGAGADTAKSALNGGAAPAPVDPAATAAPMDPALAPEPAPASEPAPVAGSEAGAAAR</sequence>
<dbReference type="PROSITE" id="PS50893">
    <property type="entry name" value="ABC_TRANSPORTER_2"/>
    <property type="match status" value="1"/>
</dbReference>
<dbReference type="InterPro" id="IPR036640">
    <property type="entry name" value="ABC1_TM_sf"/>
</dbReference>
<gene>
    <name evidence="11" type="ORF">BBN63_22965</name>
</gene>